<dbReference type="Pfam" id="PF12729">
    <property type="entry name" value="4HB_MCP_1"/>
    <property type="match status" value="1"/>
</dbReference>
<dbReference type="CDD" id="cd19411">
    <property type="entry name" value="MCP2201-like_sensor"/>
    <property type="match status" value="1"/>
</dbReference>
<dbReference type="InterPro" id="IPR024478">
    <property type="entry name" value="HlyB_4HB_MCP"/>
</dbReference>
<feature type="domain" description="HAMP" evidence="7">
    <location>
        <begin position="211"/>
        <end position="263"/>
    </location>
</feature>
<dbReference type="CDD" id="cd11386">
    <property type="entry name" value="MCP_signal"/>
    <property type="match status" value="1"/>
</dbReference>
<evidence type="ECO:0000256" key="4">
    <source>
        <dbReference type="SAM" id="Coils"/>
    </source>
</evidence>
<organism evidence="8 9">
    <name type="scientific">Rhodoferax potami</name>
    <dbReference type="NCBI Taxonomy" id="3068338"/>
    <lineage>
        <taxon>Bacteria</taxon>
        <taxon>Pseudomonadati</taxon>
        <taxon>Pseudomonadota</taxon>
        <taxon>Betaproteobacteria</taxon>
        <taxon>Burkholderiales</taxon>
        <taxon>Comamonadaceae</taxon>
        <taxon>Rhodoferax</taxon>
    </lineage>
</organism>
<dbReference type="Pfam" id="PF00672">
    <property type="entry name" value="HAMP"/>
    <property type="match status" value="1"/>
</dbReference>
<feature type="domain" description="Methyl-accepting transducer" evidence="6">
    <location>
        <begin position="268"/>
        <end position="497"/>
    </location>
</feature>
<evidence type="ECO:0000256" key="3">
    <source>
        <dbReference type="PROSITE-ProRule" id="PRU00284"/>
    </source>
</evidence>
<dbReference type="Proteomes" id="UP001321700">
    <property type="component" value="Unassembled WGS sequence"/>
</dbReference>
<dbReference type="SUPFAM" id="SSF58104">
    <property type="entry name" value="Methyl-accepting chemotaxis protein (MCP) signaling domain"/>
    <property type="match status" value="1"/>
</dbReference>
<evidence type="ECO:0000259" key="6">
    <source>
        <dbReference type="PROSITE" id="PS50111"/>
    </source>
</evidence>
<accession>A0ABU3KIY0</accession>
<feature type="transmembrane region" description="Helical" evidence="5">
    <location>
        <begin position="12"/>
        <end position="32"/>
    </location>
</feature>
<dbReference type="SMART" id="SM00283">
    <property type="entry name" value="MA"/>
    <property type="match status" value="1"/>
</dbReference>
<gene>
    <name evidence="8" type="ORF">RAE19_02595</name>
</gene>
<feature type="coiled-coil region" evidence="4">
    <location>
        <begin position="468"/>
        <end position="506"/>
    </location>
</feature>
<dbReference type="EMBL" id="JAVBIK010000001">
    <property type="protein sequence ID" value="MDT7517640.1"/>
    <property type="molecule type" value="Genomic_DNA"/>
</dbReference>
<keyword evidence="5" id="KW-0812">Transmembrane</keyword>
<evidence type="ECO:0000256" key="1">
    <source>
        <dbReference type="ARBA" id="ARBA00022481"/>
    </source>
</evidence>
<dbReference type="InterPro" id="IPR051310">
    <property type="entry name" value="MCP_chemotaxis"/>
</dbReference>
<evidence type="ECO:0000256" key="2">
    <source>
        <dbReference type="ARBA" id="ARBA00029447"/>
    </source>
</evidence>
<protein>
    <submittedName>
        <fullName evidence="8">Methyl-accepting chemotaxis protein</fullName>
    </submittedName>
</protein>
<dbReference type="SMART" id="SM00304">
    <property type="entry name" value="HAMP"/>
    <property type="match status" value="1"/>
</dbReference>
<evidence type="ECO:0000313" key="8">
    <source>
        <dbReference type="EMBL" id="MDT7517640.1"/>
    </source>
</evidence>
<evidence type="ECO:0000313" key="9">
    <source>
        <dbReference type="Proteomes" id="UP001321700"/>
    </source>
</evidence>
<name>A0ABU3KIY0_9BURK</name>
<keyword evidence="5" id="KW-0472">Membrane</keyword>
<keyword evidence="3" id="KW-0807">Transducer</keyword>
<keyword evidence="5" id="KW-1133">Transmembrane helix</keyword>
<dbReference type="CDD" id="cd06225">
    <property type="entry name" value="HAMP"/>
    <property type="match status" value="1"/>
</dbReference>
<dbReference type="PROSITE" id="PS50111">
    <property type="entry name" value="CHEMOTAXIS_TRANSDUC_2"/>
    <property type="match status" value="1"/>
</dbReference>
<dbReference type="PANTHER" id="PTHR43531:SF14">
    <property type="entry name" value="METHYL-ACCEPTING CHEMOTAXIS PROTEIN I-RELATED"/>
    <property type="match status" value="1"/>
</dbReference>
<sequence>MQFNRMRLATKLWSAMAVMVVSLALIIAFTALQSRKSREAYGAVNASMVTQIKHANQLAALEDVNATRAYAVVVSTDPGVAKAFKDEISASNSRIEELQKTIEASDLSEKDRQQLAKIASLRKTLQDLTSQTALLKVTKPAEMPTFVETQYRPAVMALQKGHAEFVAMQDAASEGLRENFESEGRKLIVMSAGGLVVLIVGILLGAGFLIRSIKQPLSQANALAARIAEGDLSSAVDESRADEFGDLMRSLAAMNRALSLMVAQVRHSTDSIATASSEIATGNNDLAHRTEETSSNLASTASSMDSLTQAVRMSSDNARQAGTLAANASSVAQRGGDVVTQVVQTMQEIDASSKKIADIISVIDGIAFQTNILALNAAVEAARAGEQGRGFAVVASEVRSLAGRSAEAAKEIKTLIGTSVDKVEHGTQLVTTAGATMQEIVQSVRRVVDVIGEITAASSEQSSGIADVNHAISNLDQMTQQNAALVEESAAAAESLRDQAAQLAQAVAVFKVDAYAGSTRPMAPQLPSHAHHLRLR</sequence>
<comment type="similarity">
    <text evidence="2">Belongs to the methyl-accepting chemotaxis (MCP) protein family.</text>
</comment>
<keyword evidence="9" id="KW-1185">Reference proteome</keyword>
<comment type="caution">
    <text evidence="8">The sequence shown here is derived from an EMBL/GenBank/DDBJ whole genome shotgun (WGS) entry which is preliminary data.</text>
</comment>
<dbReference type="InterPro" id="IPR003660">
    <property type="entry name" value="HAMP_dom"/>
</dbReference>
<proteinExistence type="inferred from homology"/>
<dbReference type="Gene3D" id="1.10.287.950">
    <property type="entry name" value="Methyl-accepting chemotaxis protein"/>
    <property type="match status" value="1"/>
</dbReference>
<evidence type="ECO:0000256" key="5">
    <source>
        <dbReference type="SAM" id="Phobius"/>
    </source>
</evidence>
<dbReference type="Pfam" id="PF00015">
    <property type="entry name" value="MCPsignal"/>
    <property type="match status" value="1"/>
</dbReference>
<dbReference type="PANTHER" id="PTHR43531">
    <property type="entry name" value="PROTEIN ICFG"/>
    <property type="match status" value="1"/>
</dbReference>
<evidence type="ECO:0000259" key="7">
    <source>
        <dbReference type="PROSITE" id="PS50885"/>
    </source>
</evidence>
<feature type="transmembrane region" description="Helical" evidence="5">
    <location>
        <begin position="187"/>
        <end position="210"/>
    </location>
</feature>
<dbReference type="PROSITE" id="PS50885">
    <property type="entry name" value="HAMP"/>
    <property type="match status" value="1"/>
</dbReference>
<dbReference type="RefSeq" id="WP_313873453.1">
    <property type="nucleotide sequence ID" value="NZ_JAVBIK010000001.1"/>
</dbReference>
<dbReference type="InterPro" id="IPR004089">
    <property type="entry name" value="MCPsignal_dom"/>
</dbReference>
<keyword evidence="4" id="KW-0175">Coiled coil</keyword>
<dbReference type="InterPro" id="IPR047347">
    <property type="entry name" value="YvaQ-like_sensor"/>
</dbReference>
<reference evidence="8 9" key="1">
    <citation type="submission" date="2023-08" db="EMBL/GenBank/DDBJ databases">
        <title>Rhodoferax potami sp. nov. and Rhodoferax mekongensis sp. nov., isolated from the Mekong River in Thailand.</title>
        <authorList>
            <person name="Kitikhun S."/>
            <person name="Charoenyingcharoen P."/>
            <person name="Siriarchawattana P."/>
            <person name="Likhitrattanapisal S."/>
            <person name="Nilsakha T."/>
            <person name="Chanpet A."/>
            <person name="Rattanawaree P."/>
            <person name="Ingsriswang S."/>
        </authorList>
    </citation>
    <scope>NUCLEOTIDE SEQUENCE [LARGE SCALE GENOMIC DNA]</scope>
    <source>
        <strain evidence="8 9">TBRC 17660</strain>
    </source>
</reference>
<keyword evidence="1" id="KW-0488">Methylation</keyword>